<organism evidence="2 3">
    <name type="scientific">Ascobolus immersus RN42</name>
    <dbReference type="NCBI Taxonomy" id="1160509"/>
    <lineage>
        <taxon>Eukaryota</taxon>
        <taxon>Fungi</taxon>
        <taxon>Dikarya</taxon>
        <taxon>Ascomycota</taxon>
        <taxon>Pezizomycotina</taxon>
        <taxon>Pezizomycetes</taxon>
        <taxon>Pezizales</taxon>
        <taxon>Ascobolaceae</taxon>
        <taxon>Ascobolus</taxon>
    </lineage>
</organism>
<protein>
    <submittedName>
        <fullName evidence="2">Uncharacterized protein</fullName>
    </submittedName>
</protein>
<feature type="region of interest" description="Disordered" evidence="1">
    <location>
        <begin position="161"/>
        <end position="224"/>
    </location>
</feature>
<dbReference type="Proteomes" id="UP000275078">
    <property type="component" value="Unassembled WGS sequence"/>
</dbReference>
<dbReference type="AlphaFoldDB" id="A0A3N4I0J9"/>
<name>A0A3N4I0J9_ASCIM</name>
<sequence>MSVPPAPSFVPPTTSSLPFGGATYSFPPLPDSALIFSTQSFCRQTYTTCMTVFRDCLRVVGPIGNGSNMLCEGYRNNVCETGIRMGCDQLPPERDQRVVEEGFITFDMPVTTTSGGGGGANGKSNATTYRLRPAFTDRHVPDDYDDVNAFHKLAGRDDKLEYNVNDDDDESRSKRAGLYAQRQQRQRSGDEGENVDWYLSGGISGGRKESSNTPGNISDKGRLPWNTGKSTTYKFHTIDSFFSYRSKTTQVVSSTASDIKG</sequence>
<evidence type="ECO:0000313" key="2">
    <source>
        <dbReference type="EMBL" id="RPA78926.1"/>
    </source>
</evidence>
<proteinExistence type="predicted"/>
<accession>A0A3N4I0J9</accession>
<evidence type="ECO:0000313" key="3">
    <source>
        <dbReference type="Proteomes" id="UP000275078"/>
    </source>
</evidence>
<dbReference type="OrthoDB" id="5423600at2759"/>
<reference evidence="2 3" key="1">
    <citation type="journal article" date="2018" name="Nat. Ecol. Evol.">
        <title>Pezizomycetes genomes reveal the molecular basis of ectomycorrhizal truffle lifestyle.</title>
        <authorList>
            <person name="Murat C."/>
            <person name="Payen T."/>
            <person name="Noel B."/>
            <person name="Kuo A."/>
            <person name="Morin E."/>
            <person name="Chen J."/>
            <person name="Kohler A."/>
            <person name="Krizsan K."/>
            <person name="Balestrini R."/>
            <person name="Da Silva C."/>
            <person name="Montanini B."/>
            <person name="Hainaut M."/>
            <person name="Levati E."/>
            <person name="Barry K.W."/>
            <person name="Belfiori B."/>
            <person name="Cichocki N."/>
            <person name="Clum A."/>
            <person name="Dockter R.B."/>
            <person name="Fauchery L."/>
            <person name="Guy J."/>
            <person name="Iotti M."/>
            <person name="Le Tacon F."/>
            <person name="Lindquist E.A."/>
            <person name="Lipzen A."/>
            <person name="Malagnac F."/>
            <person name="Mello A."/>
            <person name="Molinier V."/>
            <person name="Miyauchi S."/>
            <person name="Poulain J."/>
            <person name="Riccioni C."/>
            <person name="Rubini A."/>
            <person name="Sitrit Y."/>
            <person name="Splivallo R."/>
            <person name="Traeger S."/>
            <person name="Wang M."/>
            <person name="Zifcakova L."/>
            <person name="Wipf D."/>
            <person name="Zambonelli A."/>
            <person name="Paolocci F."/>
            <person name="Nowrousian M."/>
            <person name="Ottonello S."/>
            <person name="Baldrian P."/>
            <person name="Spatafora J.W."/>
            <person name="Henrissat B."/>
            <person name="Nagy L.G."/>
            <person name="Aury J.M."/>
            <person name="Wincker P."/>
            <person name="Grigoriev I.V."/>
            <person name="Bonfante P."/>
            <person name="Martin F.M."/>
        </authorList>
    </citation>
    <scope>NUCLEOTIDE SEQUENCE [LARGE SCALE GENOMIC DNA]</scope>
    <source>
        <strain evidence="2 3">RN42</strain>
    </source>
</reference>
<dbReference type="EMBL" id="ML119705">
    <property type="protein sequence ID" value="RPA78926.1"/>
    <property type="molecule type" value="Genomic_DNA"/>
</dbReference>
<keyword evidence="3" id="KW-1185">Reference proteome</keyword>
<gene>
    <name evidence="2" type="ORF">BJ508DRAFT_328810</name>
</gene>
<evidence type="ECO:0000256" key="1">
    <source>
        <dbReference type="SAM" id="MobiDB-lite"/>
    </source>
</evidence>